<dbReference type="Proteomes" id="UP000241578">
    <property type="component" value="Segment"/>
</dbReference>
<proteinExistence type="predicted"/>
<gene>
    <name evidence="2" type="ORF">MORTIMER_238</name>
</gene>
<evidence type="ECO:0000313" key="3">
    <source>
        <dbReference type="Proteomes" id="UP000241578"/>
    </source>
</evidence>
<dbReference type="EMBL" id="MG655270">
    <property type="protein sequence ID" value="AUG86986.1"/>
    <property type="molecule type" value="Genomic_DNA"/>
</dbReference>
<protein>
    <submittedName>
        <fullName evidence="2">Uncharacterized protein</fullName>
    </submittedName>
</protein>
<name>A0A2H5BKX5_9CAUD</name>
<evidence type="ECO:0000313" key="2">
    <source>
        <dbReference type="EMBL" id="AUG86986.1"/>
    </source>
</evidence>
<accession>A0A2H5BKX5</accession>
<keyword evidence="1" id="KW-0175">Coiled coil</keyword>
<organism evidence="2 3">
    <name type="scientific">Erwinia phage vB_EamM_Mortimer</name>
    <dbReference type="NCBI Taxonomy" id="2060129"/>
    <lineage>
        <taxon>Viruses</taxon>
        <taxon>Duplodnaviria</taxon>
        <taxon>Heunggongvirae</taxon>
        <taxon>Uroviricota</taxon>
        <taxon>Caudoviricetes</taxon>
        <taxon>Chimalliviridae</taxon>
        <taxon>Agricanvirus</taxon>
        <taxon>Agricanvirus ray</taxon>
    </lineage>
</organism>
<reference evidence="3" key="1">
    <citation type="submission" date="2017-12" db="EMBL/GenBank/DDBJ databases">
        <authorList>
            <person name="Sharrma R."/>
            <person name="Ferguson H.P."/>
            <person name="Berg J.A."/>
            <person name="Jensen G.L."/>
            <person name="Keele B.R."/>
            <person name="Ward M.E.H."/>
            <person name="Breakwell D.P."/>
            <person name="Hope S."/>
            <person name="Grose J.H."/>
        </authorList>
    </citation>
    <scope>NUCLEOTIDE SEQUENCE [LARGE SCALE GENOMIC DNA]</scope>
</reference>
<feature type="coiled-coil region" evidence="1">
    <location>
        <begin position="4"/>
        <end position="38"/>
    </location>
</feature>
<evidence type="ECO:0000256" key="1">
    <source>
        <dbReference type="SAM" id="Coils"/>
    </source>
</evidence>
<sequence>MSTVFEYRNIIKDARAKIAELEEKIVKLRKKQTRVDNKYGSCNSFAELSANLRESTRFDRAIAEIKTEIGELDKLIYRTGELLIAAYNKSTNMQPIGW</sequence>